<accession>A0A0K9P4T6</accession>
<feature type="repeat" description="PPR" evidence="3">
    <location>
        <begin position="500"/>
        <end position="534"/>
    </location>
</feature>
<evidence type="ECO:0000313" key="4">
    <source>
        <dbReference type="EMBL" id="KMZ63232.1"/>
    </source>
</evidence>
<feature type="repeat" description="PPR" evidence="3">
    <location>
        <begin position="572"/>
        <end position="606"/>
    </location>
</feature>
<feature type="repeat" description="PPR" evidence="3">
    <location>
        <begin position="430"/>
        <end position="464"/>
    </location>
</feature>
<dbReference type="Proteomes" id="UP000036987">
    <property type="component" value="Unassembled WGS sequence"/>
</dbReference>
<dbReference type="PANTHER" id="PTHR46128:SF211">
    <property type="entry name" value="PENTACOTRIPEPTIDE-REPEAT REGION OF PRORP DOMAIN-CONTAINING PROTEIN"/>
    <property type="match status" value="1"/>
</dbReference>
<evidence type="ECO:0000256" key="2">
    <source>
        <dbReference type="ARBA" id="ARBA00022737"/>
    </source>
</evidence>
<feature type="repeat" description="PPR" evidence="3">
    <location>
        <begin position="359"/>
        <end position="393"/>
    </location>
</feature>
<dbReference type="InterPro" id="IPR002885">
    <property type="entry name" value="PPR_rpt"/>
</dbReference>
<organism evidence="4 5">
    <name type="scientific">Zostera marina</name>
    <name type="common">Eelgrass</name>
    <dbReference type="NCBI Taxonomy" id="29655"/>
    <lineage>
        <taxon>Eukaryota</taxon>
        <taxon>Viridiplantae</taxon>
        <taxon>Streptophyta</taxon>
        <taxon>Embryophyta</taxon>
        <taxon>Tracheophyta</taxon>
        <taxon>Spermatophyta</taxon>
        <taxon>Magnoliopsida</taxon>
        <taxon>Liliopsida</taxon>
        <taxon>Zosteraceae</taxon>
        <taxon>Zostera</taxon>
    </lineage>
</organism>
<feature type="repeat" description="PPR" evidence="3">
    <location>
        <begin position="465"/>
        <end position="499"/>
    </location>
</feature>
<dbReference type="PROSITE" id="PS51375">
    <property type="entry name" value="PPR"/>
    <property type="match status" value="11"/>
</dbReference>
<protein>
    <recommendedName>
        <fullName evidence="6">Pentatricopeptide repeat-containing protein</fullName>
    </recommendedName>
</protein>
<dbReference type="EMBL" id="LFYR01001258">
    <property type="protein sequence ID" value="KMZ63232.1"/>
    <property type="molecule type" value="Genomic_DNA"/>
</dbReference>
<evidence type="ECO:0000313" key="5">
    <source>
        <dbReference type="Proteomes" id="UP000036987"/>
    </source>
</evidence>
<keyword evidence="5" id="KW-1185">Reference proteome</keyword>
<dbReference type="Pfam" id="PF13041">
    <property type="entry name" value="PPR_2"/>
    <property type="match status" value="6"/>
</dbReference>
<evidence type="ECO:0000256" key="1">
    <source>
        <dbReference type="ARBA" id="ARBA00007626"/>
    </source>
</evidence>
<comment type="caution">
    <text evidence="4">The sequence shown here is derived from an EMBL/GenBank/DDBJ whole genome shotgun (WGS) entry which is preliminary data.</text>
</comment>
<evidence type="ECO:0000256" key="3">
    <source>
        <dbReference type="PROSITE-ProRule" id="PRU00708"/>
    </source>
</evidence>
<gene>
    <name evidence="4" type="ORF">ZOSMA_41G00760</name>
</gene>
<dbReference type="NCBIfam" id="TIGR00756">
    <property type="entry name" value="PPR"/>
    <property type="match status" value="10"/>
</dbReference>
<dbReference type="GO" id="GO:0003729">
    <property type="term" value="F:mRNA binding"/>
    <property type="evidence" value="ECO:0000318"/>
    <property type="project" value="GO_Central"/>
</dbReference>
<dbReference type="PANTHER" id="PTHR46128">
    <property type="entry name" value="MITOCHONDRIAL GROUP I INTRON SPLICING FACTOR CCM1"/>
    <property type="match status" value="1"/>
</dbReference>
<dbReference type="InterPro" id="IPR011990">
    <property type="entry name" value="TPR-like_helical_dom_sf"/>
</dbReference>
<evidence type="ECO:0008006" key="6">
    <source>
        <dbReference type="Google" id="ProtNLM"/>
    </source>
</evidence>
<dbReference type="AlphaFoldDB" id="A0A0K9P4T6"/>
<feature type="repeat" description="PPR" evidence="3">
    <location>
        <begin position="145"/>
        <end position="180"/>
    </location>
</feature>
<keyword evidence="2" id="KW-0677">Repeat</keyword>
<feature type="repeat" description="PPR" evidence="3">
    <location>
        <begin position="537"/>
        <end position="571"/>
    </location>
</feature>
<sequence length="635" mass="70054">MVHGHQGRCLSLFSTTRDSTSNLLRKHFEKLLDVIPPPNIRAFNILLSKSARYGKHQCVFQFYGMMVAGGVVSPDTCTAGILVASSGHLGCPELGFGVICDMIKRGSRPNALLLTALINGLFKEGSIVDAVEVFVKMREWDCDPDVVCFNTVIRFCCREMGMHSLGFGVLCDMIKRGYSADVITFNTLIDGLCKKGKLRQAISVLRRMPVMECTPTTVTYNTLLGCLFSGVNDRVETRLTIFCEMFKGGYPADTVTFNCLLNCLCKSGHTVEASAMFHRMPEIGCEHDVVSYVALIDSFCNTIQVNLGFATFCHMVKHGYNPNTVVLSVLLNGVCREGRIVEAAVMFQKMSGMIECQPNSITYGILIDCCCRLGRVDIGFGWFSDMLKSGHQTNTLILTSLLNGLSDLNRLSDAANLLRKMINAESPTITATTYGSIINAVCRAGQFDLGFGVLCSMLKLGHPANNVILNSIVHGFCMARKVVSAASLVARMPSLGYIPDVVTLSSLINGLCKTGSVEVALDLYESMKQIGNCCEPNLITYNTLIAYLCNKGQMDKSLEIVQEMKTRGVFPNAFTYRCIIRGFSNLGHWEKAVWAFETMVIFGLCPEQQNTYKMKCTKEEEKEKVATTSKQDFLY</sequence>
<dbReference type="Gene3D" id="1.25.40.10">
    <property type="entry name" value="Tetratricopeptide repeat domain"/>
    <property type="match status" value="6"/>
</dbReference>
<proteinExistence type="inferred from homology"/>
<reference evidence="5" key="1">
    <citation type="journal article" date="2016" name="Nature">
        <title>The genome of the seagrass Zostera marina reveals angiosperm adaptation to the sea.</title>
        <authorList>
            <person name="Olsen J.L."/>
            <person name="Rouze P."/>
            <person name="Verhelst B."/>
            <person name="Lin Y.-C."/>
            <person name="Bayer T."/>
            <person name="Collen J."/>
            <person name="Dattolo E."/>
            <person name="De Paoli E."/>
            <person name="Dittami S."/>
            <person name="Maumus F."/>
            <person name="Michel G."/>
            <person name="Kersting A."/>
            <person name="Lauritano C."/>
            <person name="Lohaus R."/>
            <person name="Toepel M."/>
            <person name="Tonon T."/>
            <person name="Vanneste K."/>
            <person name="Amirebrahimi M."/>
            <person name="Brakel J."/>
            <person name="Bostroem C."/>
            <person name="Chovatia M."/>
            <person name="Grimwood J."/>
            <person name="Jenkins J.W."/>
            <person name="Jueterbock A."/>
            <person name="Mraz A."/>
            <person name="Stam W.T."/>
            <person name="Tice H."/>
            <person name="Bornberg-Bauer E."/>
            <person name="Green P.J."/>
            <person name="Pearson G.A."/>
            <person name="Procaccini G."/>
            <person name="Duarte C.M."/>
            <person name="Schmutz J."/>
            <person name="Reusch T.B.H."/>
            <person name="Van de Peer Y."/>
        </authorList>
    </citation>
    <scope>NUCLEOTIDE SEQUENCE [LARGE SCALE GENOMIC DNA]</scope>
    <source>
        <strain evidence="5">cv. Finnish</strain>
    </source>
</reference>
<feature type="repeat" description="PPR" evidence="3">
    <location>
        <begin position="253"/>
        <end position="287"/>
    </location>
</feature>
<comment type="similarity">
    <text evidence="1">Belongs to the PPR family. P subfamily.</text>
</comment>
<dbReference type="Pfam" id="PF01535">
    <property type="entry name" value="PPR"/>
    <property type="match status" value="2"/>
</dbReference>
<dbReference type="InterPro" id="IPR050872">
    <property type="entry name" value="PPR_P_subfamily"/>
</dbReference>
<dbReference type="OrthoDB" id="185373at2759"/>
<feature type="repeat" description="PPR" evidence="3">
    <location>
        <begin position="110"/>
        <end position="144"/>
    </location>
</feature>
<name>A0A0K9P4T6_ZOSMR</name>
<feature type="repeat" description="PPR" evidence="3">
    <location>
        <begin position="181"/>
        <end position="215"/>
    </location>
</feature>
<feature type="repeat" description="PPR" evidence="3">
    <location>
        <begin position="288"/>
        <end position="322"/>
    </location>
</feature>